<dbReference type="InterPro" id="IPR038555">
    <property type="entry name" value="Zincin_1_sf"/>
</dbReference>
<dbReference type="Proteomes" id="UP000266975">
    <property type="component" value="Unassembled WGS sequence"/>
</dbReference>
<keyword evidence="3" id="KW-1185">Reference proteome</keyword>
<accession>A0A3M8K8G9</accession>
<dbReference type="SUPFAM" id="SSF55486">
    <property type="entry name" value="Metalloproteases ('zincins'), catalytic domain"/>
    <property type="match status" value="1"/>
</dbReference>
<evidence type="ECO:0000313" key="3">
    <source>
        <dbReference type="Proteomes" id="UP000266975"/>
    </source>
</evidence>
<proteinExistence type="predicted"/>
<comment type="caution">
    <text evidence="2">The sequence shown here is derived from an EMBL/GenBank/DDBJ whole genome shotgun (WGS) entry which is preliminary data.</text>
</comment>
<reference evidence="2 3" key="1">
    <citation type="submission" date="2018-02" db="EMBL/GenBank/DDBJ databases">
        <title>Corynebacterium alimpuense sp. nov., a marine obligate actinomycete isolated from sediments of Valparaiso bay, Chile.</title>
        <authorList>
            <person name="Claverias F."/>
            <person name="Gonzales-Siles L."/>
            <person name="Salva-Serra F."/>
            <person name="Inganaes E."/>
            <person name="Molin K."/>
            <person name="Cumsille A."/>
            <person name="Undabarrena A."/>
            <person name="Couve E."/>
            <person name="Moore E.R.B."/>
            <person name="Gomila M."/>
            <person name="Camara B."/>
        </authorList>
    </citation>
    <scope>NUCLEOTIDE SEQUENCE [LARGE SCALE GENOMIC DNA]</scope>
    <source>
        <strain evidence="2 3">CCUG 69366</strain>
    </source>
</reference>
<dbReference type="EMBL" id="PTJO01000004">
    <property type="protein sequence ID" value="RNE48758.1"/>
    <property type="molecule type" value="Genomic_DNA"/>
</dbReference>
<feature type="region of interest" description="Disordered" evidence="1">
    <location>
        <begin position="1"/>
        <end position="21"/>
    </location>
</feature>
<protein>
    <recommendedName>
        <fullName evidence="4">Metallopeptidase family protein</fullName>
    </recommendedName>
</protein>
<evidence type="ECO:0000313" key="2">
    <source>
        <dbReference type="EMBL" id="RNE48758.1"/>
    </source>
</evidence>
<evidence type="ECO:0008006" key="4">
    <source>
        <dbReference type="Google" id="ProtNLM"/>
    </source>
</evidence>
<name>A0A3M8K8G9_9CORY</name>
<dbReference type="AlphaFoldDB" id="A0A3M8K8G9"/>
<dbReference type="CDD" id="cd12954">
    <property type="entry name" value="MMP_TTHA0227_like_1"/>
    <property type="match status" value="1"/>
</dbReference>
<gene>
    <name evidence="2" type="ORF">C5L39_05475</name>
</gene>
<sequence>MHTKPFRDRHGRGLRGPFLPMAAPRHRSRREAFDVAVLEAYSPIQHSYPEQLENLDLAVDTVPRMRLRADMTVLPDEIIADGPIPLGRVIPAGIDSAGRPTRARLVVFRMPVEQRATTIREREELLTTILTALVAQYLNLDPQDIDPRFQW</sequence>
<dbReference type="RefSeq" id="WP_123047895.1">
    <property type="nucleotide sequence ID" value="NZ_PTJO01000004.1"/>
</dbReference>
<evidence type="ECO:0000256" key="1">
    <source>
        <dbReference type="SAM" id="MobiDB-lite"/>
    </source>
</evidence>
<dbReference type="OrthoDB" id="4966605at2"/>
<dbReference type="Gene3D" id="3.30.2010.20">
    <property type="match status" value="1"/>
</dbReference>
<organism evidence="2 3">
    <name type="scientific">Corynebacterium alimapuense</name>
    <dbReference type="NCBI Taxonomy" id="1576874"/>
    <lineage>
        <taxon>Bacteria</taxon>
        <taxon>Bacillati</taxon>
        <taxon>Actinomycetota</taxon>
        <taxon>Actinomycetes</taxon>
        <taxon>Mycobacteriales</taxon>
        <taxon>Corynebacteriaceae</taxon>
        <taxon>Corynebacterium</taxon>
    </lineage>
</organism>